<dbReference type="VEuPathDB" id="VectorBase:AMEC012094"/>
<accession>A0A182U1B2</accession>
<evidence type="ECO:0000313" key="2">
    <source>
        <dbReference type="EnsemblMetazoa" id="AMEC012094-PA"/>
    </source>
</evidence>
<dbReference type="AlphaFoldDB" id="A0A182U1B2"/>
<dbReference type="EnsemblMetazoa" id="AMEC012094-RA">
    <property type="protein sequence ID" value="AMEC012094-PA"/>
    <property type="gene ID" value="AMEC012094"/>
</dbReference>
<dbReference type="Proteomes" id="UP000075902">
    <property type="component" value="Unassembled WGS sequence"/>
</dbReference>
<feature type="region of interest" description="Disordered" evidence="1">
    <location>
        <begin position="194"/>
        <end position="220"/>
    </location>
</feature>
<reference evidence="3" key="1">
    <citation type="submission" date="2014-01" db="EMBL/GenBank/DDBJ databases">
        <title>The Genome Sequence of Anopheles melas CM1001059_A (V2).</title>
        <authorList>
            <consortium name="The Broad Institute Genomics Platform"/>
            <person name="Neafsey D.E."/>
            <person name="Besansky N."/>
            <person name="Howell P."/>
            <person name="Walton C."/>
            <person name="Young S.K."/>
            <person name="Zeng Q."/>
            <person name="Gargeya S."/>
            <person name="Fitzgerald M."/>
            <person name="Haas B."/>
            <person name="Abouelleil A."/>
            <person name="Allen A.W."/>
            <person name="Alvarado L."/>
            <person name="Arachchi H.M."/>
            <person name="Berlin A.M."/>
            <person name="Chapman S.B."/>
            <person name="Gainer-Dewar J."/>
            <person name="Goldberg J."/>
            <person name="Griggs A."/>
            <person name="Gujja S."/>
            <person name="Hansen M."/>
            <person name="Howarth C."/>
            <person name="Imamovic A."/>
            <person name="Ireland A."/>
            <person name="Larimer J."/>
            <person name="McCowan C."/>
            <person name="Murphy C."/>
            <person name="Pearson M."/>
            <person name="Poon T.W."/>
            <person name="Priest M."/>
            <person name="Roberts A."/>
            <person name="Saif S."/>
            <person name="Shea T."/>
            <person name="Sisk P."/>
            <person name="Sykes S."/>
            <person name="Wortman J."/>
            <person name="Nusbaum C."/>
            <person name="Birren B."/>
        </authorList>
    </citation>
    <scope>NUCLEOTIDE SEQUENCE [LARGE SCALE GENOMIC DNA]</scope>
    <source>
        <strain evidence="3">CM1001059</strain>
    </source>
</reference>
<name>A0A182U1B2_9DIPT</name>
<reference evidence="2" key="2">
    <citation type="submission" date="2020-05" db="UniProtKB">
        <authorList>
            <consortium name="EnsemblMetazoa"/>
        </authorList>
    </citation>
    <scope>IDENTIFICATION</scope>
    <source>
        <strain evidence="2">CM1001059</strain>
    </source>
</reference>
<organism evidence="2 3">
    <name type="scientific">Anopheles melas</name>
    <dbReference type="NCBI Taxonomy" id="34690"/>
    <lineage>
        <taxon>Eukaryota</taxon>
        <taxon>Metazoa</taxon>
        <taxon>Ecdysozoa</taxon>
        <taxon>Arthropoda</taxon>
        <taxon>Hexapoda</taxon>
        <taxon>Insecta</taxon>
        <taxon>Pterygota</taxon>
        <taxon>Neoptera</taxon>
        <taxon>Endopterygota</taxon>
        <taxon>Diptera</taxon>
        <taxon>Nematocera</taxon>
        <taxon>Culicoidea</taxon>
        <taxon>Culicidae</taxon>
        <taxon>Anophelinae</taxon>
        <taxon>Anopheles</taxon>
    </lineage>
</organism>
<protein>
    <submittedName>
        <fullName evidence="2">Uncharacterized protein</fullName>
    </submittedName>
</protein>
<evidence type="ECO:0000256" key="1">
    <source>
        <dbReference type="SAM" id="MobiDB-lite"/>
    </source>
</evidence>
<sequence length="326" mass="33344">MSIFGEFSSKSGYDGPSPEAPGYCAPSACCGYIAPPASCFTELPSVPKSGPLPSILGKSADPPGAPGVVSIIIAAGSLFTLLGLIVAAGTIFPSLPTACDLLVATVAFLDVRGFRGVPSFFRASGLAGFGTAAFFRPGFAGPPIDGTIEDIGDTSIVLAVPGMAPGTAATALSTSIGVTVPEVAGVIPVEGISPGLTAPGTPPGTPPGTGGGSGSSSSRSRSRSLCLRKLYSTSGWFQILQHTANALSGFGTAFVRTTSFMNTLYSFRWNSVMRISSTYSSFCGSEVCSTECDRRCTNPSSSEWSTCARYRISLMSCGVESMHCPF</sequence>
<proteinExistence type="predicted"/>
<keyword evidence="3" id="KW-1185">Reference proteome</keyword>
<evidence type="ECO:0000313" key="3">
    <source>
        <dbReference type="Proteomes" id="UP000075902"/>
    </source>
</evidence>